<evidence type="ECO:0000313" key="2">
    <source>
        <dbReference type="EMBL" id="CAF2096242.1"/>
    </source>
</evidence>
<proteinExistence type="predicted"/>
<organism evidence="2 4">
    <name type="scientific">Rotaria magnacalcarata</name>
    <dbReference type="NCBI Taxonomy" id="392030"/>
    <lineage>
        <taxon>Eukaryota</taxon>
        <taxon>Metazoa</taxon>
        <taxon>Spiralia</taxon>
        <taxon>Gnathifera</taxon>
        <taxon>Rotifera</taxon>
        <taxon>Eurotatoria</taxon>
        <taxon>Bdelloidea</taxon>
        <taxon>Philodinida</taxon>
        <taxon>Philodinidae</taxon>
        <taxon>Rotaria</taxon>
    </lineage>
</organism>
<dbReference type="Proteomes" id="UP000663842">
    <property type="component" value="Unassembled WGS sequence"/>
</dbReference>
<reference evidence="2" key="1">
    <citation type="submission" date="2021-02" db="EMBL/GenBank/DDBJ databases">
        <authorList>
            <person name="Nowell W R."/>
        </authorList>
    </citation>
    <scope>NUCLEOTIDE SEQUENCE</scope>
</reference>
<feature type="transmembrane region" description="Helical" evidence="1">
    <location>
        <begin position="260"/>
        <end position="280"/>
    </location>
</feature>
<sequence>NTNHKDATITIDTEVFVIIGAIPWFIVLPLCSGVYLLLKLQRNVVEESCDPTERTGLLADSQDTNINDVELEPKSSHEKSIGINRVPLASTKSKTGRTKQLCCQRWGFFFAMIVVSIAYILNSSADYYTSSKEFSNKTRMAYPWHRARTACHVIAYTVNPFLLVPVLIHLLVTYRHIAMKSDKLRNKFVENPHDMQLGISEITERGKKFFFHNKNINERIKLRHANNFATAYLSCCLIWSLGTVYYVYKTKSSIFAELGLYLKCIAHLVSYATLVLFMWWTNRSIDEMKETITMRLNFNLLKKEEPTTEIVALQAVLKYSDPYAEIFKMKPSVPSIIITVISTGAPILVSLVKKELFGNI</sequence>
<feature type="transmembrane region" description="Helical" evidence="1">
    <location>
        <begin position="153"/>
        <end position="174"/>
    </location>
</feature>
<dbReference type="AlphaFoldDB" id="A0A816T8C5"/>
<dbReference type="EMBL" id="CAJNRG010007581">
    <property type="protein sequence ID" value="CAF2096242.1"/>
    <property type="molecule type" value="Genomic_DNA"/>
</dbReference>
<keyword evidence="1" id="KW-0472">Membrane</keyword>
<evidence type="ECO:0000256" key="1">
    <source>
        <dbReference type="SAM" id="Phobius"/>
    </source>
</evidence>
<feature type="transmembrane region" description="Helical" evidence="1">
    <location>
        <begin position="15"/>
        <end position="38"/>
    </location>
</feature>
<feature type="transmembrane region" description="Helical" evidence="1">
    <location>
        <begin position="229"/>
        <end position="248"/>
    </location>
</feature>
<keyword evidence="1" id="KW-1133">Transmembrane helix</keyword>
<protein>
    <submittedName>
        <fullName evidence="2">Uncharacterized protein</fullName>
    </submittedName>
</protein>
<gene>
    <name evidence="3" type="ORF">UXM345_LOCUS35396</name>
    <name evidence="2" type="ORF">XDN619_LOCUS17752</name>
</gene>
<keyword evidence="1" id="KW-0812">Transmembrane</keyword>
<comment type="caution">
    <text evidence="2">The sequence shown here is derived from an EMBL/GenBank/DDBJ whole genome shotgun (WGS) entry which is preliminary data.</text>
</comment>
<evidence type="ECO:0000313" key="4">
    <source>
        <dbReference type="Proteomes" id="UP000663887"/>
    </source>
</evidence>
<dbReference type="EMBL" id="CAJOBF010014368">
    <property type="protein sequence ID" value="CAF4338689.1"/>
    <property type="molecule type" value="Genomic_DNA"/>
</dbReference>
<accession>A0A816T8C5</accession>
<dbReference type="Proteomes" id="UP000663887">
    <property type="component" value="Unassembled WGS sequence"/>
</dbReference>
<feature type="non-terminal residue" evidence="2">
    <location>
        <position position="1"/>
    </location>
</feature>
<evidence type="ECO:0000313" key="3">
    <source>
        <dbReference type="EMBL" id="CAF4338689.1"/>
    </source>
</evidence>
<feature type="transmembrane region" description="Helical" evidence="1">
    <location>
        <begin position="102"/>
        <end position="121"/>
    </location>
</feature>
<name>A0A816T8C5_9BILA</name>
<feature type="transmembrane region" description="Helical" evidence="1">
    <location>
        <begin position="333"/>
        <end position="352"/>
    </location>
</feature>